<feature type="compositionally biased region" description="Acidic residues" evidence="1">
    <location>
        <begin position="104"/>
        <end position="117"/>
    </location>
</feature>
<proteinExistence type="predicted"/>
<evidence type="ECO:0000256" key="1">
    <source>
        <dbReference type="SAM" id="MobiDB-lite"/>
    </source>
</evidence>
<gene>
    <name evidence="2" type="ORF">IC609_10985</name>
</gene>
<accession>A0A927FJ86</accession>
<protein>
    <submittedName>
        <fullName evidence="2">Uncharacterized protein</fullName>
    </submittedName>
</protein>
<evidence type="ECO:0000313" key="3">
    <source>
        <dbReference type="Proteomes" id="UP000647424"/>
    </source>
</evidence>
<organism evidence="2 3">
    <name type="scientific">Limnohabitans radicicola</name>
    <dbReference type="NCBI Taxonomy" id="2771427"/>
    <lineage>
        <taxon>Bacteria</taxon>
        <taxon>Pseudomonadati</taxon>
        <taxon>Pseudomonadota</taxon>
        <taxon>Betaproteobacteria</taxon>
        <taxon>Burkholderiales</taxon>
        <taxon>Comamonadaceae</taxon>
        <taxon>Limnohabitans</taxon>
    </lineage>
</organism>
<reference evidence="2 3" key="1">
    <citation type="submission" date="2020-09" db="EMBL/GenBank/DDBJ databases">
        <title>Genome seq and assembly of Limnohabitants sp.</title>
        <authorList>
            <person name="Chhetri G."/>
        </authorList>
    </citation>
    <scope>NUCLEOTIDE SEQUENCE [LARGE SCALE GENOMIC DNA]</scope>
    <source>
        <strain evidence="2 3">JUR4</strain>
    </source>
</reference>
<sequence>MSPFDFKSEDAAQAAWRAQAHAEATQKLAQALAQQEAIRPATNASEFQLNLSLVIDRLAHEELALIENMTGMELLEKLAAAQAGEPVDFTPAQAHALGAFPEDAISDGDLDVPDDEGFGQSGQKGAES</sequence>
<dbReference type="Proteomes" id="UP000647424">
    <property type="component" value="Unassembled WGS sequence"/>
</dbReference>
<keyword evidence="3" id="KW-1185">Reference proteome</keyword>
<comment type="caution">
    <text evidence="2">The sequence shown here is derived from an EMBL/GenBank/DDBJ whole genome shotgun (WGS) entry which is preliminary data.</text>
</comment>
<dbReference type="EMBL" id="JACYFT010000002">
    <property type="protein sequence ID" value="MBD8051073.1"/>
    <property type="molecule type" value="Genomic_DNA"/>
</dbReference>
<evidence type="ECO:0000313" key="2">
    <source>
        <dbReference type="EMBL" id="MBD8051073.1"/>
    </source>
</evidence>
<name>A0A927FJ86_9BURK</name>
<dbReference type="RefSeq" id="WP_191819533.1">
    <property type="nucleotide sequence ID" value="NZ_JACYFT010000002.1"/>
</dbReference>
<dbReference type="AlphaFoldDB" id="A0A927FJ86"/>
<feature type="region of interest" description="Disordered" evidence="1">
    <location>
        <begin position="101"/>
        <end position="128"/>
    </location>
</feature>